<protein>
    <submittedName>
        <fullName evidence="2">DOMON</fullName>
    </submittedName>
</protein>
<dbReference type="SUPFAM" id="SSF49344">
    <property type="entry name" value="CBD9-like"/>
    <property type="match status" value="1"/>
</dbReference>
<dbReference type="GO" id="GO:0042420">
    <property type="term" value="P:dopamine catabolic process"/>
    <property type="evidence" value="ECO:0007669"/>
    <property type="project" value="TreeGrafter"/>
</dbReference>
<dbReference type="Proteomes" id="UP000002727">
    <property type="component" value="Chromosome"/>
</dbReference>
<dbReference type="PROSITE" id="PS51257">
    <property type="entry name" value="PROKAR_LIPOPROTEIN"/>
    <property type="match status" value="1"/>
</dbReference>
<dbReference type="STRING" id="523850.TON_0876"/>
<dbReference type="PANTHER" id="PTHR10157">
    <property type="entry name" value="DOPAMINE BETA HYDROXYLASE RELATED"/>
    <property type="match status" value="1"/>
</dbReference>
<dbReference type="RefSeq" id="WP_012571836.1">
    <property type="nucleotide sequence ID" value="NC_011529.1"/>
</dbReference>
<dbReference type="InterPro" id="IPR045266">
    <property type="entry name" value="DOH_DOMON"/>
</dbReference>
<dbReference type="GO" id="GO:0042421">
    <property type="term" value="P:norepinephrine biosynthetic process"/>
    <property type="evidence" value="ECO:0007669"/>
    <property type="project" value="TreeGrafter"/>
</dbReference>
<dbReference type="CDD" id="cd09631">
    <property type="entry name" value="DOMON_DOH"/>
    <property type="match status" value="1"/>
</dbReference>
<dbReference type="PANTHER" id="PTHR10157:SF23">
    <property type="entry name" value="MOXD1 HOMOLOG 1"/>
    <property type="match status" value="1"/>
</dbReference>
<reference evidence="2 3" key="1">
    <citation type="journal article" date="2008" name="J. Bacteriol.">
        <title>The complete genome sequence of Thermococcus onnurineus NA1 reveals a mixed heterotrophic and carboxydotrophic metabolism.</title>
        <authorList>
            <person name="Lee H.S."/>
            <person name="Kang S.G."/>
            <person name="Bae S.S."/>
            <person name="Lim J.K."/>
            <person name="Cho Y."/>
            <person name="Kim Y.J."/>
            <person name="Jeon J.H."/>
            <person name="Cha S.S."/>
            <person name="Kwon K.K."/>
            <person name="Kim H.T."/>
            <person name="Park C.J."/>
            <person name="Lee H.W."/>
            <person name="Kim S.I."/>
            <person name="Chun J."/>
            <person name="Colwell R.R."/>
            <person name="Kim S.J."/>
            <person name="Lee J.H."/>
        </authorList>
    </citation>
    <scope>NUCLEOTIDE SEQUENCE [LARGE SCALE GENOMIC DNA]</scope>
    <source>
        <strain evidence="2 3">NA1</strain>
    </source>
</reference>
<name>B6YWA1_THEON</name>
<dbReference type="HOGENOM" id="CLU_115706_0_0_2"/>
<dbReference type="eggNOG" id="arCOG07677">
    <property type="taxonomic scope" value="Archaea"/>
</dbReference>
<dbReference type="PROSITE" id="PS50836">
    <property type="entry name" value="DOMON"/>
    <property type="match status" value="1"/>
</dbReference>
<dbReference type="GO" id="GO:0005615">
    <property type="term" value="C:extracellular space"/>
    <property type="evidence" value="ECO:0007669"/>
    <property type="project" value="TreeGrafter"/>
</dbReference>
<dbReference type="GeneID" id="7017179"/>
<dbReference type="Pfam" id="PF03351">
    <property type="entry name" value="DOMON"/>
    <property type="match status" value="1"/>
</dbReference>
<keyword evidence="3" id="KW-1185">Reference proteome</keyword>
<dbReference type="GO" id="GO:0004500">
    <property type="term" value="F:dopamine beta-monooxygenase activity"/>
    <property type="evidence" value="ECO:0007669"/>
    <property type="project" value="InterPro"/>
</dbReference>
<dbReference type="SMART" id="SM00664">
    <property type="entry name" value="DoH"/>
    <property type="match status" value="1"/>
</dbReference>
<dbReference type="GO" id="GO:0006589">
    <property type="term" value="P:octopamine biosynthetic process"/>
    <property type="evidence" value="ECO:0007669"/>
    <property type="project" value="TreeGrafter"/>
</dbReference>
<evidence type="ECO:0000259" key="1">
    <source>
        <dbReference type="PROSITE" id="PS50836"/>
    </source>
</evidence>
<proteinExistence type="predicted"/>
<evidence type="ECO:0000313" key="2">
    <source>
        <dbReference type="EMBL" id="ACJ16364.1"/>
    </source>
</evidence>
<gene>
    <name evidence="2" type="ordered locus">TON_0876</name>
</gene>
<accession>B6YWA1</accession>
<evidence type="ECO:0000313" key="3">
    <source>
        <dbReference type="Proteomes" id="UP000002727"/>
    </source>
</evidence>
<dbReference type="InterPro" id="IPR000945">
    <property type="entry name" value="DBH-like"/>
</dbReference>
<dbReference type="PATRIC" id="fig|523850.10.peg.884"/>
<organism evidence="2 3">
    <name type="scientific">Thermococcus onnurineus (strain NA1)</name>
    <dbReference type="NCBI Taxonomy" id="523850"/>
    <lineage>
        <taxon>Archaea</taxon>
        <taxon>Methanobacteriati</taxon>
        <taxon>Methanobacteriota</taxon>
        <taxon>Thermococci</taxon>
        <taxon>Thermococcales</taxon>
        <taxon>Thermococcaceae</taxon>
        <taxon>Thermococcus</taxon>
    </lineage>
</organism>
<feature type="domain" description="DOMON" evidence="1">
    <location>
        <begin position="61"/>
        <end position="180"/>
    </location>
</feature>
<dbReference type="EMBL" id="CP000855">
    <property type="protein sequence ID" value="ACJ16364.1"/>
    <property type="molecule type" value="Genomic_DNA"/>
</dbReference>
<dbReference type="InterPro" id="IPR005018">
    <property type="entry name" value="DOMON_domain"/>
</dbReference>
<dbReference type="KEGG" id="ton:TON_0876"/>
<dbReference type="AlphaFoldDB" id="B6YWA1"/>
<dbReference type="GO" id="GO:0030667">
    <property type="term" value="C:secretory granule membrane"/>
    <property type="evidence" value="ECO:0007669"/>
    <property type="project" value="TreeGrafter"/>
</dbReference>
<dbReference type="OrthoDB" id="117121at2157"/>
<sequence>MKRALLGLVFVFVVFLSGCIGGESISTTSSSVSTATTLSEWKADGVIGENEYSHKLSLANDKFVVYWRNDEEYLYVALKGQTTGWVAIGFEPSVAMKDADMIFGWVQDGQIVVIDAYSTGTYGPHPPDGELGGTNDILAFAGKEENGYTVIEFKRKLDTGDKYDKVFKPGQKIKFIFAMADVDDFTTKHNIARGSGELTLDG</sequence>
<dbReference type="Gene3D" id="2.60.40.1210">
    <property type="entry name" value="Cellobiose dehydrogenase, cytochrome domain"/>
    <property type="match status" value="1"/>
</dbReference>